<keyword evidence="2" id="KW-1185">Reference proteome</keyword>
<dbReference type="SUPFAM" id="SSF141130">
    <property type="entry name" value="Acetamidase/Formamidase-like"/>
    <property type="match status" value="1"/>
</dbReference>
<dbReference type="Proteomes" id="UP001155241">
    <property type="component" value="Unassembled WGS sequence"/>
</dbReference>
<dbReference type="GO" id="GO:0016811">
    <property type="term" value="F:hydrolase activity, acting on carbon-nitrogen (but not peptide) bonds, in linear amides"/>
    <property type="evidence" value="ECO:0007669"/>
    <property type="project" value="InterPro"/>
</dbReference>
<sequence length="313" mass="33774">MRTIRQPDHAYVYTLSAVHPPVASVACNESVRIQTIDAFEGRLRSESDLYSEKCPGPPRANPQTGPIYIPGAEPGDTLVVTIEDIEPTEGYAVTALIPEFGGLTGTTQTATLDEPLPESTRLLPIEDGTLRFNESTTIPLQPFLGTLGTAPDLEAISSLVPGYWGGNMDCVETCPGSSVWLPVLNEGALFFVGDAHACQGDGELTGVAAEMSACVTLSFALKKNYCIHWPRIETDDYLMAVGSARPLEDAARIAWKELIGWLVADYHFDALEAYQLLGLVGEMRLGNMVDPNYSMVAKLNKRWLPSVPGTGSA</sequence>
<dbReference type="PANTHER" id="PTHR31891">
    <property type="entry name" value="FORMAMIDASE C869.04-RELATED"/>
    <property type="match status" value="1"/>
</dbReference>
<accession>A0A9X2JF74</accession>
<proteinExistence type="predicted"/>
<dbReference type="PANTHER" id="PTHR31891:SF1">
    <property type="entry name" value="FORMAMIDASE C869.04-RELATED"/>
    <property type="match status" value="1"/>
</dbReference>
<organism evidence="1 2">
    <name type="scientific">Aeoliella straminimaris</name>
    <dbReference type="NCBI Taxonomy" id="2954799"/>
    <lineage>
        <taxon>Bacteria</taxon>
        <taxon>Pseudomonadati</taxon>
        <taxon>Planctomycetota</taxon>
        <taxon>Planctomycetia</taxon>
        <taxon>Pirellulales</taxon>
        <taxon>Lacipirellulaceae</taxon>
        <taxon>Aeoliella</taxon>
    </lineage>
</organism>
<dbReference type="RefSeq" id="WP_252851513.1">
    <property type="nucleotide sequence ID" value="NZ_JAMXLR010000024.1"/>
</dbReference>
<protein>
    <submittedName>
        <fullName evidence="1">Acetamidase/formamidase family protein</fullName>
    </submittedName>
</protein>
<dbReference type="PROSITE" id="PS51257">
    <property type="entry name" value="PROKAR_LIPOPROTEIN"/>
    <property type="match status" value="1"/>
</dbReference>
<dbReference type="Gene3D" id="2.40.10.120">
    <property type="match status" value="1"/>
</dbReference>
<dbReference type="InterPro" id="IPR004304">
    <property type="entry name" value="FmdA_AmdA"/>
</dbReference>
<comment type="caution">
    <text evidence="1">The sequence shown here is derived from an EMBL/GenBank/DDBJ whole genome shotgun (WGS) entry which is preliminary data.</text>
</comment>
<dbReference type="EMBL" id="JAMXLR010000024">
    <property type="protein sequence ID" value="MCO6043406.1"/>
    <property type="molecule type" value="Genomic_DNA"/>
</dbReference>
<dbReference type="Pfam" id="PF03069">
    <property type="entry name" value="FmdA_AmdA"/>
    <property type="match status" value="2"/>
</dbReference>
<dbReference type="AlphaFoldDB" id="A0A9X2JF74"/>
<name>A0A9X2JF74_9BACT</name>
<dbReference type="Gene3D" id="3.10.28.20">
    <property type="entry name" value="Acetamidase/Formamidase-like domains"/>
    <property type="match status" value="1"/>
</dbReference>
<evidence type="ECO:0000313" key="1">
    <source>
        <dbReference type="EMBL" id="MCO6043406.1"/>
    </source>
</evidence>
<reference evidence="1" key="1">
    <citation type="submission" date="2022-06" db="EMBL/GenBank/DDBJ databases">
        <title>Aeoliella straminimaris, a novel planctomycete from sediments.</title>
        <authorList>
            <person name="Vitorino I.R."/>
            <person name="Lage O.M."/>
        </authorList>
    </citation>
    <scope>NUCLEOTIDE SEQUENCE</scope>
    <source>
        <strain evidence="1">ICT_H6.2</strain>
    </source>
</reference>
<dbReference type="Gene3D" id="2.60.120.580">
    <property type="entry name" value="Acetamidase/Formamidase-like domains"/>
    <property type="match status" value="1"/>
</dbReference>
<gene>
    <name evidence="1" type="ORF">NG895_05755</name>
</gene>
<evidence type="ECO:0000313" key="2">
    <source>
        <dbReference type="Proteomes" id="UP001155241"/>
    </source>
</evidence>